<protein>
    <submittedName>
        <fullName evidence="2">Xylose isomerase domain protein TIM barrel</fullName>
    </submittedName>
</protein>
<organism evidence="2 3">
    <name type="scientific">Lacrimispora saccharolytica (strain ATCC 35040 / DSM 2544 / NRCC 2533 / WM1)</name>
    <name type="common">Clostridium saccharolyticum</name>
    <dbReference type="NCBI Taxonomy" id="610130"/>
    <lineage>
        <taxon>Bacteria</taxon>
        <taxon>Bacillati</taxon>
        <taxon>Bacillota</taxon>
        <taxon>Clostridia</taxon>
        <taxon>Lachnospirales</taxon>
        <taxon>Lachnospiraceae</taxon>
        <taxon>Lacrimispora</taxon>
    </lineage>
</organism>
<name>D9R3I4_LACSW</name>
<evidence type="ECO:0000259" key="1">
    <source>
        <dbReference type="Pfam" id="PF01261"/>
    </source>
</evidence>
<keyword evidence="2" id="KW-0413">Isomerase</keyword>
<evidence type="ECO:0000313" key="3">
    <source>
        <dbReference type="Proteomes" id="UP000001662"/>
    </source>
</evidence>
<dbReference type="InterPro" id="IPR013022">
    <property type="entry name" value="Xyl_isomerase-like_TIM-brl"/>
</dbReference>
<dbReference type="HOGENOM" id="CLU_050006_0_0_9"/>
<dbReference type="Proteomes" id="UP000001662">
    <property type="component" value="Chromosome"/>
</dbReference>
<sequence>MNKQIGIGLNADWIDGDDSKLRHCLDLVRASGGNCCELIMHSMDVLLNGRLLKQRVSAVKQILMDYDFTYSIHMPYRFHPHAMEEAESLAFFQSCIDFAKQIGAPNITVHASPLAVDDEDGLLKDIAYYKTIAQYAGGVRIGIENPYYAGDIEKSRMMLGVNPKDLAAHIGRIGCNNCGITLDFGHAYLSAQNYDRDYISDIRNMAPLAVHLHVHDNFGKHGEMKNYMDNFSKGIGDLHLPPQWGEIPWNQVLPFFEGFKGIYILEMEFRLYHYFQEGVEFLNNASTAPQLSRL</sequence>
<dbReference type="EMBL" id="CP002109">
    <property type="protein sequence ID" value="ADL06705.1"/>
    <property type="molecule type" value="Genomic_DNA"/>
</dbReference>
<dbReference type="GO" id="GO:0016853">
    <property type="term" value="F:isomerase activity"/>
    <property type="evidence" value="ECO:0007669"/>
    <property type="project" value="UniProtKB-KW"/>
</dbReference>
<dbReference type="RefSeq" id="WP_013274757.1">
    <property type="nucleotide sequence ID" value="NC_014376.1"/>
</dbReference>
<accession>D9R3I4</accession>
<dbReference type="KEGG" id="csh:Closa_4203"/>
<dbReference type="SUPFAM" id="SSF51658">
    <property type="entry name" value="Xylose isomerase-like"/>
    <property type="match status" value="1"/>
</dbReference>
<dbReference type="Pfam" id="PF01261">
    <property type="entry name" value="AP_endonuc_2"/>
    <property type="match status" value="1"/>
</dbReference>
<proteinExistence type="predicted"/>
<dbReference type="STRING" id="610130.Closa_4203"/>
<feature type="domain" description="Xylose isomerase-like TIM barrel" evidence="1">
    <location>
        <begin position="25"/>
        <end position="283"/>
    </location>
</feature>
<dbReference type="PaxDb" id="610130-Closa_4203"/>
<dbReference type="Gene3D" id="3.20.20.150">
    <property type="entry name" value="Divalent-metal-dependent TIM barrel enzymes"/>
    <property type="match status" value="1"/>
</dbReference>
<gene>
    <name evidence="2" type="ordered locus">Closa_4203</name>
</gene>
<dbReference type="AlphaFoldDB" id="D9R3I4"/>
<dbReference type="PANTHER" id="PTHR12110">
    <property type="entry name" value="HYDROXYPYRUVATE ISOMERASE"/>
    <property type="match status" value="1"/>
</dbReference>
<reference evidence="2" key="1">
    <citation type="submission" date="2010-07" db="EMBL/GenBank/DDBJ databases">
        <title>Complete sequence of Clostridium saccharolyticum WM1.</title>
        <authorList>
            <consortium name="US DOE Joint Genome Institute"/>
            <person name="Lucas S."/>
            <person name="Copeland A."/>
            <person name="Lapidus A."/>
            <person name="Cheng J.-F."/>
            <person name="Bruce D."/>
            <person name="Goodwin L."/>
            <person name="Pitluck S."/>
            <person name="Chertkov O."/>
            <person name="Detter J.C."/>
            <person name="Han C."/>
            <person name="Tapia R."/>
            <person name="Land M."/>
            <person name="Hauser L."/>
            <person name="Chang Y.-J."/>
            <person name="Jeffries C."/>
            <person name="Kyrpides N."/>
            <person name="Ivanova N."/>
            <person name="Mikhailova N."/>
            <person name="Mouttaki H."/>
            <person name="Lin L."/>
            <person name="Zhou J."/>
            <person name="Hemme C.L."/>
            <person name="Woyke T."/>
        </authorList>
    </citation>
    <scope>NUCLEOTIDE SEQUENCE [LARGE SCALE GENOMIC DNA]</scope>
    <source>
        <strain evidence="2">WM1</strain>
    </source>
</reference>
<dbReference type="OrthoDB" id="9801426at2"/>
<dbReference type="InterPro" id="IPR050312">
    <property type="entry name" value="IolE/XylAMocC-like"/>
</dbReference>
<keyword evidence="3" id="KW-1185">Reference proteome</keyword>
<dbReference type="InterPro" id="IPR036237">
    <property type="entry name" value="Xyl_isomerase-like_sf"/>
</dbReference>
<evidence type="ECO:0000313" key="2">
    <source>
        <dbReference type="EMBL" id="ADL06705.1"/>
    </source>
</evidence>
<dbReference type="eggNOG" id="COG1082">
    <property type="taxonomic scope" value="Bacteria"/>
</dbReference>